<reference evidence="2 3" key="1">
    <citation type="submission" date="2019-03" db="EMBL/GenBank/DDBJ databases">
        <title>Deep-cultivation of Planctomycetes and their phenomic and genomic characterization uncovers novel biology.</title>
        <authorList>
            <person name="Wiegand S."/>
            <person name="Jogler M."/>
            <person name="Boedeker C."/>
            <person name="Pinto D."/>
            <person name="Vollmers J."/>
            <person name="Rivas-Marin E."/>
            <person name="Kohn T."/>
            <person name="Peeters S.H."/>
            <person name="Heuer A."/>
            <person name="Rast P."/>
            <person name="Oberbeckmann S."/>
            <person name="Bunk B."/>
            <person name="Jeske O."/>
            <person name="Meyerdierks A."/>
            <person name="Storesund J.E."/>
            <person name="Kallscheuer N."/>
            <person name="Luecker S."/>
            <person name="Lage O.M."/>
            <person name="Pohl T."/>
            <person name="Merkel B.J."/>
            <person name="Hornburger P."/>
            <person name="Mueller R.-W."/>
            <person name="Bruemmer F."/>
            <person name="Labrenz M."/>
            <person name="Spormann A.M."/>
            <person name="Op den Camp H."/>
            <person name="Overmann J."/>
            <person name="Amann R."/>
            <person name="Jetten M.S.M."/>
            <person name="Mascher T."/>
            <person name="Medema M.H."/>
            <person name="Devos D.P."/>
            <person name="Kaster A.-K."/>
            <person name="Ovreas L."/>
            <person name="Rohde M."/>
            <person name="Galperin M.Y."/>
            <person name="Jogler C."/>
        </authorList>
    </citation>
    <scope>NUCLEOTIDE SEQUENCE [LARGE SCALE GENOMIC DNA]</scope>
    <source>
        <strain evidence="2 3">Enr17</strain>
    </source>
</reference>
<proteinExistence type="predicted"/>
<dbReference type="Proteomes" id="UP000318313">
    <property type="component" value="Chromosome"/>
</dbReference>
<evidence type="ECO:0000313" key="3">
    <source>
        <dbReference type="Proteomes" id="UP000318313"/>
    </source>
</evidence>
<feature type="transmembrane region" description="Helical" evidence="1">
    <location>
        <begin position="21"/>
        <end position="43"/>
    </location>
</feature>
<keyword evidence="1" id="KW-1133">Transmembrane helix</keyword>
<keyword evidence="1" id="KW-0812">Transmembrane</keyword>
<name>A0A518ICL4_9PLAN</name>
<organism evidence="2 3">
    <name type="scientific">Gimesia fumaroli</name>
    <dbReference type="NCBI Taxonomy" id="2527976"/>
    <lineage>
        <taxon>Bacteria</taxon>
        <taxon>Pseudomonadati</taxon>
        <taxon>Planctomycetota</taxon>
        <taxon>Planctomycetia</taxon>
        <taxon>Planctomycetales</taxon>
        <taxon>Planctomycetaceae</taxon>
        <taxon>Gimesia</taxon>
    </lineage>
</organism>
<sequence>MSKNRKPVVTFASKIFFRLSSLLFFLIVIYVLISGPIFAIAVHHPELIVVIEDEIFAFYAPLIWVAQNTFVGPLLRAYLDLWAGLPF</sequence>
<feature type="transmembrane region" description="Helical" evidence="1">
    <location>
        <begin position="55"/>
        <end position="79"/>
    </location>
</feature>
<keyword evidence="1" id="KW-0472">Membrane</keyword>
<dbReference type="KEGG" id="gfm:Enr17x_28680"/>
<evidence type="ECO:0000256" key="1">
    <source>
        <dbReference type="SAM" id="Phobius"/>
    </source>
</evidence>
<accession>A0A518ICL4</accession>
<evidence type="ECO:0000313" key="2">
    <source>
        <dbReference type="EMBL" id="QDV50823.1"/>
    </source>
</evidence>
<gene>
    <name evidence="2" type="ORF">Enr17x_28680</name>
</gene>
<protein>
    <submittedName>
        <fullName evidence="2">Uncharacterized protein</fullName>
    </submittedName>
</protein>
<dbReference type="AlphaFoldDB" id="A0A518ICL4"/>
<dbReference type="EMBL" id="CP037452">
    <property type="protein sequence ID" value="QDV50823.1"/>
    <property type="molecule type" value="Genomic_DNA"/>
</dbReference>
<keyword evidence="3" id="KW-1185">Reference proteome</keyword>